<dbReference type="NCBIfam" id="TIGR01726">
    <property type="entry name" value="HEQRo_perm_3TM"/>
    <property type="match status" value="1"/>
</dbReference>
<keyword evidence="8 12" id="KW-1133">Transmembrane helix</keyword>
<dbReference type="GO" id="GO:0022857">
    <property type="term" value="F:transmembrane transporter activity"/>
    <property type="evidence" value="ECO:0007669"/>
    <property type="project" value="InterPro"/>
</dbReference>
<keyword evidence="9 12" id="KW-0472">Membrane</keyword>
<organism evidence="14 15">
    <name type="scientific">Pseudomonas putida</name>
    <name type="common">Arthrobacter siderocapsulatus</name>
    <dbReference type="NCBI Taxonomy" id="303"/>
    <lineage>
        <taxon>Bacteria</taxon>
        <taxon>Pseudomonadati</taxon>
        <taxon>Pseudomonadota</taxon>
        <taxon>Gammaproteobacteria</taxon>
        <taxon>Pseudomonadales</taxon>
        <taxon>Pseudomonadaceae</taxon>
        <taxon>Pseudomonas</taxon>
    </lineage>
</organism>
<feature type="transmembrane region" description="Helical" evidence="12">
    <location>
        <begin position="20"/>
        <end position="48"/>
    </location>
</feature>
<evidence type="ECO:0000256" key="8">
    <source>
        <dbReference type="ARBA" id="ARBA00022989"/>
    </source>
</evidence>
<evidence type="ECO:0000256" key="7">
    <source>
        <dbReference type="ARBA" id="ARBA00022970"/>
    </source>
</evidence>
<dbReference type="Pfam" id="PF00528">
    <property type="entry name" value="BPD_transp_1"/>
    <property type="match status" value="1"/>
</dbReference>
<evidence type="ECO:0000259" key="13">
    <source>
        <dbReference type="PROSITE" id="PS50928"/>
    </source>
</evidence>
<comment type="caution">
    <text evidence="14">The sequence shown here is derived from an EMBL/GenBank/DDBJ whole genome shotgun (WGS) entry which is preliminary data.</text>
</comment>
<protein>
    <recommendedName>
        <fullName evidence="10">Histidine/lysine/arginine/ornithine transport system permease protein HisM</fullName>
    </recommendedName>
</protein>
<keyword evidence="3 12" id="KW-0813">Transport</keyword>
<feature type="transmembrane region" description="Helical" evidence="12">
    <location>
        <begin position="200"/>
        <end position="223"/>
    </location>
</feature>
<dbReference type="Proteomes" id="UP001161257">
    <property type="component" value="Unassembled WGS sequence"/>
</dbReference>
<evidence type="ECO:0000256" key="11">
    <source>
        <dbReference type="ARBA" id="ARBA00046835"/>
    </source>
</evidence>
<dbReference type="InterPro" id="IPR000515">
    <property type="entry name" value="MetI-like"/>
</dbReference>
<dbReference type="InterPro" id="IPR010065">
    <property type="entry name" value="AA_ABC_transptr_permease_3TM"/>
</dbReference>
<dbReference type="NCBIfam" id="NF011651">
    <property type="entry name" value="PRK15069.1"/>
    <property type="match status" value="1"/>
</dbReference>
<dbReference type="PANTHER" id="PTHR30450:SF5">
    <property type="entry name" value="HISTIDINE TRANSPORT SYSTEM PERMEASE PROTEIN HISM"/>
    <property type="match status" value="1"/>
</dbReference>
<evidence type="ECO:0000256" key="1">
    <source>
        <dbReference type="ARBA" id="ARBA00004429"/>
    </source>
</evidence>
<name>A0AA37VWX9_PSEPU</name>
<dbReference type="FunFam" id="1.10.3720.10:FF:000012">
    <property type="entry name" value="Histidine ABC transporter permease HisM"/>
    <property type="match status" value="1"/>
</dbReference>
<dbReference type="GO" id="GO:0043190">
    <property type="term" value="C:ATP-binding cassette (ABC) transporter complex"/>
    <property type="evidence" value="ECO:0007669"/>
    <property type="project" value="InterPro"/>
</dbReference>
<gene>
    <name evidence="14" type="ORF">PPUN14671_43100</name>
</gene>
<evidence type="ECO:0000256" key="12">
    <source>
        <dbReference type="RuleBase" id="RU363032"/>
    </source>
</evidence>
<evidence type="ECO:0000256" key="4">
    <source>
        <dbReference type="ARBA" id="ARBA00022475"/>
    </source>
</evidence>
<evidence type="ECO:0000313" key="15">
    <source>
        <dbReference type="Proteomes" id="UP001161257"/>
    </source>
</evidence>
<evidence type="ECO:0000256" key="6">
    <source>
        <dbReference type="ARBA" id="ARBA00022692"/>
    </source>
</evidence>
<evidence type="ECO:0000256" key="3">
    <source>
        <dbReference type="ARBA" id="ARBA00022448"/>
    </source>
</evidence>
<evidence type="ECO:0000256" key="2">
    <source>
        <dbReference type="ARBA" id="ARBA00010072"/>
    </source>
</evidence>
<proteinExistence type="inferred from homology"/>
<dbReference type="PROSITE" id="PS50928">
    <property type="entry name" value="ABC_TM1"/>
    <property type="match status" value="1"/>
</dbReference>
<evidence type="ECO:0000256" key="9">
    <source>
        <dbReference type="ARBA" id="ARBA00023136"/>
    </source>
</evidence>
<dbReference type="GO" id="GO:0006865">
    <property type="term" value="P:amino acid transport"/>
    <property type="evidence" value="ECO:0007669"/>
    <property type="project" value="UniProtKB-KW"/>
</dbReference>
<accession>A0AA37VWX9</accession>
<sequence length="238" mass="26857">MIMLELIQEYWRPFLYSDGYNMTGLAMTLWLLCFSLALGFVLSIPLAIARTSHCRVVRWPVQFFTYLFRGTPLYIQLLIIYTGLYGIAAVREQPVLNAFLRDAVNCTLLAFTLNTCAYTVEIFAGAIRSIPHGEIEAARAYGLKGWRLYTQLIVPSALRRALPYYSNEVILMLHATSVAFTATIPDILKVARDANAATFLTFQSFGLAALMYLGLTFAFVGLFRLAERRWLAFLGTPH</sequence>
<dbReference type="SUPFAM" id="SSF161098">
    <property type="entry name" value="MetI-like"/>
    <property type="match status" value="1"/>
</dbReference>
<reference evidence="14" key="1">
    <citation type="submission" date="2023-01" db="EMBL/GenBank/DDBJ databases">
        <title>Whole-genome sequence of Pseudomonas putida NBRC 14671.</title>
        <authorList>
            <person name="Morohoshi T."/>
            <person name="Someya N."/>
        </authorList>
    </citation>
    <scope>NUCLEOTIDE SEQUENCE</scope>
    <source>
        <strain evidence="14">NBRC 14671</strain>
    </source>
</reference>
<comment type="subunit">
    <text evidence="11">The HisPMQJ complex is composed of two ATP-binding proteins (HisP), two transmembrane proteins (HisM and HisQ) and a solute-binding protein (HisJ). The HisPMQ-ArgT complex is composed of two ATP-binding proteins (HisP), two transmembrane proteins (HisM and HisQ) and a solute-binding protein (ArgT).</text>
</comment>
<evidence type="ECO:0000256" key="5">
    <source>
        <dbReference type="ARBA" id="ARBA00022519"/>
    </source>
</evidence>
<feature type="domain" description="ABC transmembrane type-1" evidence="13">
    <location>
        <begin position="25"/>
        <end position="223"/>
    </location>
</feature>
<keyword evidence="7" id="KW-0029">Amino-acid transport</keyword>
<evidence type="ECO:0000256" key="10">
    <source>
        <dbReference type="ARBA" id="ARBA00039779"/>
    </source>
</evidence>
<dbReference type="CDD" id="cd06261">
    <property type="entry name" value="TM_PBP2"/>
    <property type="match status" value="1"/>
</dbReference>
<dbReference type="Gene3D" id="1.10.3720.10">
    <property type="entry name" value="MetI-like"/>
    <property type="match status" value="1"/>
</dbReference>
<keyword evidence="6 12" id="KW-0812">Transmembrane</keyword>
<dbReference type="AlphaFoldDB" id="A0AA37VWX9"/>
<dbReference type="PANTHER" id="PTHR30450">
    <property type="entry name" value="ABC TRANSPORTER PERMEASE"/>
    <property type="match status" value="1"/>
</dbReference>
<dbReference type="InterPro" id="IPR035906">
    <property type="entry name" value="MetI-like_sf"/>
</dbReference>
<dbReference type="InterPro" id="IPR051322">
    <property type="entry name" value="AA_ABC_Transporter_Permease"/>
</dbReference>
<keyword evidence="4" id="KW-1003">Cell membrane</keyword>
<evidence type="ECO:0000313" key="14">
    <source>
        <dbReference type="EMBL" id="GLO37474.1"/>
    </source>
</evidence>
<comment type="subcellular location">
    <subcellularLocation>
        <location evidence="1">Cell inner membrane</location>
        <topology evidence="1">Multi-pass membrane protein</topology>
    </subcellularLocation>
    <subcellularLocation>
        <location evidence="12">Cell membrane</location>
        <topology evidence="12">Multi-pass membrane protein</topology>
    </subcellularLocation>
</comment>
<comment type="similarity">
    <text evidence="2">Belongs to the binding-protein-dependent transport system permease family. HisMQ subfamily.</text>
</comment>
<keyword evidence="5" id="KW-0997">Cell inner membrane</keyword>
<dbReference type="EMBL" id="BSKJ01000011">
    <property type="protein sequence ID" value="GLO37474.1"/>
    <property type="molecule type" value="Genomic_DNA"/>
</dbReference>
<feature type="transmembrane region" description="Helical" evidence="12">
    <location>
        <begin position="169"/>
        <end position="188"/>
    </location>
</feature>